<proteinExistence type="predicted"/>
<reference evidence="4" key="1">
    <citation type="submission" date="2017-05" db="EMBL/GenBank/DDBJ databases">
        <authorList>
            <person name="Song R."/>
            <person name="Chenine A.L."/>
            <person name="Ruprecht R.M."/>
        </authorList>
    </citation>
    <scope>NUCLEOTIDE SEQUENCE [LARGE SCALE GENOMIC DNA]</scope>
</reference>
<dbReference type="AlphaFoldDB" id="A0A2H1GUL1"/>
<name>A0A2H1GUL1_ZYMTR</name>
<dbReference type="EMBL" id="LT854260">
    <property type="protein sequence ID" value="SMR57265.1"/>
    <property type="molecule type" value="Genomic_DNA"/>
</dbReference>
<keyword evidence="2" id="KW-0732">Signal</keyword>
<evidence type="ECO:0000313" key="3">
    <source>
        <dbReference type="EMBL" id="SMR57265.1"/>
    </source>
</evidence>
<evidence type="ECO:0000313" key="4">
    <source>
        <dbReference type="Proteomes" id="UP000245764"/>
    </source>
</evidence>
<evidence type="ECO:0000256" key="1">
    <source>
        <dbReference type="SAM" id="MobiDB-lite"/>
    </source>
</evidence>
<dbReference type="Proteomes" id="UP000245764">
    <property type="component" value="Chromosome 8"/>
</dbReference>
<evidence type="ECO:0000256" key="2">
    <source>
        <dbReference type="SAM" id="SignalP"/>
    </source>
</evidence>
<protein>
    <recommendedName>
        <fullName evidence="5">EGF-like domain-containing protein</fullName>
    </recommendedName>
</protein>
<gene>
    <name evidence="3" type="ORF">ZT1E4_G8862</name>
</gene>
<organism evidence="3 4">
    <name type="scientific">Zymoseptoria tritici ST99CH_1E4</name>
    <dbReference type="NCBI Taxonomy" id="1276532"/>
    <lineage>
        <taxon>Eukaryota</taxon>
        <taxon>Fungi</taxon>
        <taxon>Dikarya</taxon>
        <taxon>Ascomycota</taxon>
        <taxon>Pezizomycotina</taxon>
        <taxon>Dothideomycetes</taxon>
        <taxon>Dothideomycetidae</taxon>
        <taxon>Mycosphaerellales</taxon>
        <taxon>Mycosphaerellaceae</taxon>
        <taxon>Zymoseptoria</taxon>
    </lineage>
</organism>
<feature type="signal peptide" evidence="2">
    <location>
        <begin position="1"/>
        <end position="19"/>
    </location>
</feature>
<evidence type="ECO:0008006" key="5">
    <source>
        <dbReference type="Google" id="ProtNLM"/>
    </source>
</evidence>
<accession>A0A2H1GUL1</accession>
<feature type="chain" id="PRO_5013950725" description="EGF-like domain-containing protein" evidence="2">
    <location>
        <begin position="20"/>
        <end position="150"/>
    </location>
</feature>
<feature type="region of interest" description="Disordered" evidence="1">
    <location>
        <begin position="64"/>
        <end position="86"/>
    </location>
</feature>
<sequence>MKNLIAALVFSAILPLALAMDRCTAPTCQNRQNAGEAMACQCDDASSGGWLKCNTNGYNKGPNHTTIPPYQIQPPTKPATKPATKPTTKPKLILTLLTTLLFSAVPATASCYQHSCAKRASASQPLECHCGSDSGTLHCNTDFTNIGLCA</sequence>